<protein>
    <submittedName>
        <fullName evidence="1">Uncharacterized protein</fullName>
    </submittedName>
</protein>
<dbReference type="GeneID" id="6469805"/>
<proteinExistence type="predicted"/>
<reference evidence="1 2" key="1">
    <citation type="submission" date="2008-06" db="EMBL/GenBank/DDBJ databases">
        <authorList>
            <person name="Patel M.C."/>
            <person name="Houtz J.M."/>
            <person name="Pedulla M.L."/>
            <person name="Paladin E.C."/>
            <person name="Jacobs-Sera D."/>
            <person name="Hendrix R.W."/>
            <person name="Hatfull G.F."/>
        </authorList>
    </citation>
    <scope>NUCLEOTIDE SEQUENCE [LARGE SCALE GENOMIC DNA]</scope>
</reference>
<dbReference type="Proteomes" id="UP000002720">
    <property type="component" value="Segment"/>
</dbReference>
<dbReference type="RefSeq" id="YP_002014260.1">
    <property type="nucleotide sequence ID" value="NC_011054.1"/>
</dbReference>
<evidence type="ECO:0000313" key="1">
    <source>
        <dbReference type="EMBL" id="ACF34106.1"/>
    </source>
</evidence>
<gene>
    <name evidence="1" type="ORF">BOOMER_44</name>
</gene>
<organism evidence="1 2">
    <name type="scientific">Mycobacterium phage Boomer</name>
    <dbReference type="NCBI Taxonomy" id="2902893"/>
    <lineage>
        <taxon>Viruses</taxon>
        <taxon>Duplodnaviria</taxon>
        <taxon>Heunggongvirae</taxon>
        <taxon>Uroviricota</taxon>
        <taxon>Caudoviricetes</taxon>
        <taxon>Gracegardnervirinae</taxon>
        <taxon>Cheoctovirus</taxon>
        <taxon>Cheoctovirus boomer</taxon>
        <taxon>Mycobacterium virus Boomer</taxon>
    </lineage>
</organism>
<evidence type="ECO:0000313" key="2">
    <source>
        <dbReference type="Proteomes" id="UP000002720"/>
    </source>
</evidence>
<sequence length="68" mass="7510">MALVQIGTDMWVDPSRVISIHRKCGNGDFGIFVNVHMGSWTATYEPDWPIGDIYQALGLKTASANVEQ</sequence>
<dbReference type="EMBL" id="EU816590">
    <property type="protein sequence ID" value="ACF34106.1"/>
    <property type="molecule type" value="Genomic_DNA"/>
</dbReference>
<name>B5A6Q1_9CAUD</name>
<keyword evidence="2" id="KW-1185">Reference proteome</keyword>
<dbReference type="KEGG" id="vg:6469805"/>
<accession>B5A6Q1</accession>